<evidence type="ECO:0000256" key="3">
    <source>
        <dbReference type="PROSITE-ProRule" id="PRU00339"/>
    </source>
</evidence>
<evidence type="ECO:0000256" key="4">
    <source>
        <dbReference type="SAM" id="MobiDB-lite"/>
    </source>
</evidence>
<keyword evidence="2 3" id="KW-0802">TPR repeat</keyword>
<organism evidence="5 6">
    <name type="scientific">Cyclostephanos tholiformis</name>
    <dbReference type="NCBI Taxonomy" id="382380"/>
    <lineage>
        <taxon>Eukaryota</taxon>
        <taxon>Sar</taxon>
        <taxon>Stramenopiles</taxon>
        <taxon>Ochrophyta</taxon>
        <taxon>Bacillariophyta</taxon>
        <taxon>Coscinodiscophyceae</taxon>
        <taxon>Thalassiosirophycidae</taxon>
        <taxon>Stephanodiscales</taxon>
        <taxon>Stephanodiscaceae</taxon>
        <taxon>Cyclostephanos</taxon>
    </lineage>
</organism>
<evidence type="ECO:0000313" key="5">
    <source>
        <dbReference type="EMBL" id="KAL3810998.1"/>
    </source>
</evidence>
<comment type="caution">
    <text evidence="5">The sequence shown here is derived from an EMBL/GenBank/DDBJ whole genome shotgun (WGS) entry which is preliminary data.</text>
</comment>
<dbReference type="Gene3D" id="1.25.40.10">
    <property type="entry name" value="Tetratricopeptide repeat domain"/>
    <property type="match status" value="4"/>
</dbReference>
<feature type="compositionally biased region" description="Basic and acidic residues" evidence="4">
    <location>
        <begin position="94"/>
        <end position="116"/>
    </location>
</feature>
<feature type="repeat" description="TPR" evidence="3">
    <location>
        <begin position="1326"/>
        <end position="1359"/>
    </location>
</feature>
<protein>
    <recommendedName>
        <fullName evidence="7">Nephrocystin-3</fullName>
    </recommendedName>
</protein>
<dbReference type="Pfam" id="PF13424">
    <property type="entry name" value="TPR_12"/>
    <property type="match status" value="4"/>
</dbReference>
<dbReference type="PANTHER" id="PTHR45641">
    <property type="entry name" value="TETRATRICOPEPTIDE REPEAT PROTEIN (AFU_ORTHOLOGUE AFUA_6G03870)"/>
    <property type="match status" value="1"/>
</dbReference>
<feature type="region of interest" description="Disordered" evidence="4">
    <location>
        <begin position="1"/>
        <end position="202"/>
    </location>
</feature>
<dbReference type="Pfam" id="PF13374">
    <property type="entry name" value="TPR_10"/>
    <property type="match status" value="1"/>
</dbReference>
<dbReference type="InterPro" id="IPR027417">
    <property type="entry name" value="P-loop_NTPase"/>
</dbReference>
<dbReference type="PROSITE" id="PS50005">
    <property type="entry name" value="TPR"/>
    <property type="match status" value="3"/>
</dbReference>
<feature type="compositionally biased region" description="Basic and acidic residues" evidence="4">
    <location>
        <begin position="71"/>
        <end position="83"/>
    </location>
</feature>
<dbReference type="PANTHER" id="PTHR45641:SF19">
    <property type="entry name" value="NEPHROCYSTIN-3"/>
    <property type="match status" value="1"/>
</dbReference>
<dbReference type="SUPFAM" id="SSF52540">
    <property type="entry name" value="P-loop containing nucleoside triphosphate hydrolases"/>
    <property type="match status" value="1"/>
</dbReference>
<name>A0ABD3RDN1_9STRA</name>
<gene>
    <name evidence="5" type="ORF">ACHAXA_006550</name>
</gene>
<dbReference type="InterPro" id="IPR011990">
    <property type="entry name" value="TPR-like_helical_dom_sf"/>
</dbReference>
<dbReference type="SMART" id="SM00028">
    <property type="entry name" value="TPR"/>
    <property type="match status" value="11"/>
</dbReference>
<evidence type="ECO:0000256" key="1">
    <source>
        <dbReference type="ARBA" id="ARBA00022737"/>
    </source>
</evidence>
<dbReference type="EMBL" id="JALLPB020000288">
    <property type="protein sequence ID" value="KAL3810998.1"/>
    <property type="molecule type" value="Genomic_DNA"/>
</dbReference>
<evidence type="ECO:0000313" key="6">
    <source>
        <dbReference type="Proteomes" id="UP001530377"/>
    </source>
</evidence>
<dbReference type="Proteomes" id="UP001530377">
    <property type="component" value="Unassembled WGS sequence"/>
</dbReference>
<keyword evidence="1" id="KW-0677">Repeat</keyword>
<feature type="repeat" description="TPR" evidence="3">
    <location>
        <begin position="1202"/>
        <end position="1235"/>
    </location>
</feature>
<proteinExistence type="predicted"/>
<feature type="compositionally biased region" description="Gly residues" evidence="4">
    <location>
        <begin position="187"/>
        <end position="200"/>
    </location>
</feature>
<feature type="compositionally biased region" description="Basic residues" evidence="4">
    <location>
        <begin position="159"/>
        <end position="169"/>
    </location>
</feature>
<feature type="compositionally biased region" description="Acidic residues" evidence="4">
    <location>
        <begin position="59"/>
        <end position="70"/>
    </location>
</feature>
<dbReference type="InterPro" id="IPR019734">
    <property type="entry name" value="TPR_rpt"/>
</dbReference>
<dbReference type="SUPFAM" id="SSF48452">
    <property type="entry name" value="TPR-like"/>
    <property type="match status" value="2"/>
</dbReference>
<accession>A0ABD3RDN1</accession>
<evidence type="ECO:0000256" key="2">
    <source>
        <dbReference type="ARBA" id="ARBA00022803"/>
    </source>
</evidence>
<feature type="repeat" description="TPR" evidence="3">
    <location>
        <begin position="1368"/>
        <end position="1401"/>
    </location>
</feature>
<keyword evidence="6" id="KW-1185">Reference proteome</keyword>
<feature type="compositionally biased region" description="Basic and acidic residues" evidence="4">
    <location>
        <begin position="1"/>
        <end position="13"/>
    </location>
</feature>
<sequence>MPEVKAEKARRGYDTSSPSPSSSPPQTVSFRNKRTPRTRNSNERTSKSTRKKKKGGVEGGEEGESDDLDRGDEGGGKGTERNRGGGILELLESSMKDLRAARDLKDDDAVAKKEEEGGGEEEELNFPFPSVMSTPASVGGGDIIESLSSGREEKDRSSRRSRKSKRRKSGNGGGASDVELRRKHGLRGGGSSGKGGGGGCLPKEVRRTLECARGGVTLPREAIVSAVVRMLFDGDDTSSEGDGADDVENDRGGGGGGVAVIVVGGGGGESVGEGNGAGGGEGKTTIAALACARGDVRARYRDGIAWLGMGDDDNRRIRRHRHSPPSLDDLDYETYTGALSDICRQIGIEPRSLNLSPAVREPGEDDGVARSRMARHMIEARSRMGELLTSMTVERRRGMDDELTTTTSMLVVLDDVRVASDIEWFRFRWRGDDGSDQINDLLVTTRSSCVITGDGLTVAVPPLDTKEAIRLLLTESDLSVNHALAKSEAVTALVNACSLHPITIKFAGRWLCLKRVTSAGRKGFEEILGEISDVIIGGACDNGSQNEDVLFKLMDQATSPQIGGNKTKIVRLCFAALVTVFYKESLTSVSKEIVNDFFLELIENEREIFSKDDRFYQSNGRQTPVLVFEILGALGILNITKHAKVEGSTKNEITIRIDHDLIRQFSKYILNDGSMHHLVRKDAERCWNEAYVKSNTQQMSKYLWDDIRPDRSRKYALEKMPEHMMRASMFVEAEALLQQESFIRGRFWSLGWTEGTRAHVIDAEAFANGLRRELNDDPGCLQKLVLVFKKLEMVLMDEVSRKYGGPNGGCGTLEAGRCLHEITLSLTRFKLWGEASIFCDSCVQLVRSNLGSSELVASLLYNCSIIYMESNEFDEAEKKIRDCLEMRLSTCGIENILYVRAMCQLGYVLSTRSDYSAAESCFNKSISILKAMPPLYNIDFGIILYKLGRNQHRRGGCMDEALHCYEEALDFERNELGRNHLYISSILMHMGDLMFDKGDTQQAKYTFKEALEILNAANDNTASCDLAIAEGKLLSIDGQHENSIYKYQHALTLLRKHNPCKKRKIARIIFFVGAEYERRGNYHAAEKSYEECLKISKLVFKPFHLDIAMTLTTLSRVKILLAEADSSEPIPNKYHIQATDCLEEAIDIQKSRLGNCKDVVVTLGILGSHLKRIRSYEKSEAAYNDALQILQALEVDQTQLLAETFFGMADLMMAISKFDDAVEFYRQCLEIQEKILGKHHDDIASTLYAMGLSVQEKGANSDALACFSKSLDMLIHLHGRNHPGVGDIYDVMGFLHTKSGELDAALNRLTDSLEVRKLVGDKLMEADTLVNIGNLHRERKEYQRAIQQYDESLKIRISALGRNHESVADVLMELGNVHSDMSNTQDALARYREAVEILISVNGPTDARVASTFQKVGMVQLRAGNVESGRLFLEHSVEIFRQGVIGSDV</sequence>
<dbReference type="Gene3D" id="3.40.50.300">
    <property type="entry name" value="P-loop containing nucleotide triphosphate hydrolases"/>
    <property type="match status" value="1"/>
</dbReference>
<evidence type="ECO:0008006" key="7">
    <source>
        <dbReference type="Google" id="ProtNLM"/>
    </source>
</evidence>
<reference evidence="5 6" key="1">
    <citation type="submission" date="2024-10" db="EMBL/GenBank/DDBJ databases">
        <title>Updated reference genomes for cyclostephanoid diatoms.</title>
        <authorList>
            <person name="Roberts W.R."/>
            <person name="Alverson A.J."/>
        </authorList>
    </citation>
    <scope>NUCLEOTIDE SEQUENCE [LARGE SCALE GENOMIC DNA]</scope>
    <source>
        <strain evidence="5 6">AJA228-03</strain>
    </source>
</reference>